<reference evidence="1" key="1">
    <citation type="submission" date="2006-10" db="EMBL/GenBank/DDBJ databases">
        <authorList>
            <person name="Amadeo P."/>
            <person name="Zhao Q."/>
            <person name="Wortman J."/>
            <person name="Fraser-Liggett C."/>
            <person name="Carlton J."/>
        </authorList>
    </citation>
    <scope>NUCLEOTIDE SEQUENCE</scope>
    <source>
        <strain evidence="1">G3</strain>
    </source>
</reference>
<dbReference type="Proteomes" id="UP000001542">
    <property type="component" value="Unassembled WGS sequence"/>
</dbReference>
<dbReference type="GO" id="GO:0051298">
    <property type="term" value="P:centrosome duplication"/>
    <property type="evidence" value="ECO:0007669"/>
    <property type="project" value="InterPro"/>
</dbReference>
<evidence type="ECO:0008006" key="3">
    <source>
        <dbReference type="Google" id="ProtNLM"/>
    </source>
</evidence>
<gene>
    <name evidence="1" type="ORF">TVAG_490050</name>
</gene>
<proteinExistence type="predicted"/>
<dbReference type="GO" id="GO:0000242">
    <property type="term" value="C:pericentriolar material"/>
    <property type="evidence" value="ECO:0000318"/>
    <property type="project" value="GO_Central"/>
</dbReference>
<evidence type="ECO:0000313" key="1">
    <source>
        <dbReference type="EMBL" id="EAX97877.1"/>
    </source>
</evidence>
<dbReference type="GO" id="GO:0005737">
    <property type="term" value="C:cytoplasm"/>
    <property type="evidence" value="ECO:0000318"/>
    <property type="project" value="GO_Central"/>
</dbReference>
<sequence length="927" mass="104215">MDIVSDFTEFLSNYPDNFTRQISVFPTTVDFHPTYLNIPSNFTILIANPYHEPQVVNIEFNGDQNFSTSLSQYVIQPGEVRSCVVIFKSNQPGKFKTVMKVTSDNNSPCIVTIQAKCYQSPLIIPIEDIQSYEFNDISTDYTFTLINKSIIDTLHVVITPSSQSFSLSNSVIELKPRESTDVTLMFNPRSESILSHSLNIQCAESGDSYDLELFVGRIRNTITIDFGNSIINKTVTKKIKLTNSLQLTEVQPPFSINFDENLNSTEITMDDDAKVDVILKYCSTEEGSHAELVEFEDFFLLLKGKSFKPAISIENASNIPGSALITNISEIIQKCRISFSENFENFTEFQLKPNEIKEIKMNDMQELFVSYGNNNEIINDHFEYKTPETPLKVQKKKTVSISKKSAVIPVTLNNDGNSPKNVTFQLDNDDFAIDDQFKTLVIAPHTTQSVNITYTPTKSLKSKASLELIDNSKNKITKLKLEGNLQLICDKPFIPFFGVSNENIIENVLTVTGSDEINVDAPEWLDCPDTIEKNHKLEISCGIIPDSSIVSSITFASNSAASISVPVIAYRGYSDLSISPPSDLEYKNGLLQATVEVINNGIRPGFVIFTGEENTTRQIHASPSLAIIPAAKKVLFKFIVDDGEGEVKAIMHSGDEIMRQIMSMLKPNSFYATAFSNAKIRDEIALFRENKKLLNENYFSKIFKKSITKKIIVFKEKADELDETEVLDEFVDEPSFALSETIVDFGNIRLKDEKEIKITIENLSLKPTKIKFDCSCKDIKLPKYINLKPKEQTKLPISLSCSKAGLIDEEIEIYNDVQTIPIKVCAEIEEPMVEIETLDFGTCTIGRLCRRNLKISNKKKEKVSIEVRTKSPFKIPVDYVEIESGCFVKFPVHFIPNSIGHYQDKLEFSPDMSAPFSVILIGSGENN</sequence>
<evidence type="ECO:0000313" key="2">
    <source>
        <dbReference type="Proteomes" id="UP000001542"/>
    </source>
</evidence>
<dbReference type="GO" id="GO:0071539">
    <property type="term" value="P:protein localization to centrosome"/>
    <property type="evidence" value="ECO:0000318"/>
    <property type="project" value="GO_Central"/>
</dbReference>
<dbReference type="GO" id="GO:0005814">
    <property type="term" value="C:centriole"/>
    <property type="evidence" value="ECO:0000318"/>
    <property type="project" value="GO_Central"/>
</dbReference>
<dbReference type="SMR" id="A2FB42"/>
<dbReference type="PANTHER" id="PTHR16029:SF11">
    <property type="entry name" value="CENTROSOMAL PROTEIN OF 192 KDA"/>
    <property type="match status" value="1"/>
</dbReference>
<reference evidence="1" key="2">
    <citation type="journal article" date="2007" name="Science">
        <title>Draft genome sequence of the sexually transmitted pathogen Trichomonas vaginalis.</title>
        <authorList>
            <person name="Carlton J.M."/>
            <person name="Hirt R.P."/>
            <person name="Silva J.C."/>
            <person name="Delcher A.L."/>
            <person name="Schatz M."/>
            <person name="Zhao Q."/>
            <person name="Wortman J.R."/>
            <person name="Bidwell S.L."/>
            <person name="Alsmark U.C.M."/>
            <person name="Besteiro S."/>
            <person name="Sicheritz-Ponten T."/>
            <person name="Noel C.J."/>
            <person name="Dacks J.B."/>
            <person name="Foster P.G."/>
            <person name="Simillion C."/>
            <person name="Van de Peer Y."/>
            <person name="Miranda-Saavedra D."/>
            <person name="Barton G.J."/>
            <person name="Westrop G.D."/>
            <person name="Mueller S."/>
            <person name="Dessi D."/>
            <person name="Fiori P.L."/>
            <person name="Ren Q."/>
            <person name="Paulsen I."/>
            <person name="Zhang H."/>
            <person name="Bastida-Corcuera F.D."/>
            <person name="Simoes-Barbosa A."/>
            <person name="Brown M.T."/>
            <person name="Hayes R.D."/>
            <person name="Mukherjee M."/>
            <person name="Okumura C.Y."/>
            <person name="Schneider R."/>
            <person name="Smith A.J."/>
            <person name="Vanacova S."/>
            <person name="Villalvazo M."/>
            <person name="Haas B.J."/>
            <person name="Pertea M."/>
            <person name="Feldblyum T.V."/>
            <person name="Utterback T.R."/>
            <person name="Shu C.L."/>
            <person name="Osoegawa K."/>
            <person name="de Jong P.J."/>
            <person name="Hrdy I."/>
            <person name="Horvathova L."/>
            <person name="Zubacova Z."/>
            <person name="Dolezal P."/>
            <person name="Malik S.B."/>
            <person name="Logsdon J.M. Jr."/>
            <person name="Henze K."/>
            <person name="Gupta A."/>
            <person name="Wang C.C."/>
            <person name="Dunne R.L."/>
            <person name="Upcroft J.A."/>
            <person name="Upcroft P."/>
            <person name="White O."/>
            <person name="Salzberg S.L."/>
            <person name="Tang P."/>
            <person name="Chiu C.-H."/>
            <person name="Lee Y.-S."/>
            <person name="Embley T.M."/>
            <person name="Coombs G.H."/>
            <person name="Mottram J.C."/>
            <person name="Tachezy J."/>
            <person name="Fraser-Liggett C.M."/>
            <person name="Johnson P.J."/>
        </authorList>
    </citation>
    <scope>NUCLEOTIDE SEQUENCE [LARGE SCALE GENOMIC DNA]</scope>
    <source>
        <strain evidence="1">G3</strain>
    </source>
</reference>
<dbReference type="InParanoid" id="A2FB42"/>
<keyword evidence="2" id="KW-1185">Reference proteome</keyword>
<dbReference type="GO" id="GO:0090307">
    <property type="term" value="P:mitotic spindle assembly"/>
    <property type="evidence" value="ECO:0000318"/>
    <property type="project" value="GO_Central"/>
</dbReference>
<dbReference type="GO" id="GO:0090222">
    <property type="term" value="P:centrosome-templated microtubule nucleation"/>
    <property type="evidence" value="ECO:0007669"/>
    <property type="project" value="InterPro"/>
</dbReference>
<dbReference type="InterPro" id="IPR013783">
    <property type="entry name" value="Ig-like_fold"/>
</dbReference>
<dbReference type="VEuPathDB" id="TrichDB:TVAG_490050"/>
<dbReference type="EMBL" id="DS113697">
    <property type="protein sequence ID" value="EAX97877.1"/>
    <property type="molecule type" value="Genomic_DNA"/>
</dbReference>
<organism evidence="1 2">
    <name type="scientific">Trichomonas vaginalis (strain ATCC PRA-98 / G3)</name>
    <dbReference type="NCBI Taxonomy" id="412133"/>
    <lineage>
        <taxon>Eukaryota</taxon>
        <taxon>Metamonada</taxon>
        <taxon>Parabasalia</taxon>
        <taxon>Trichomonadida</taxon>
        <taxon>Trichomonadidae</taxon>
        <taxon>Trichomonas</taxon>
    </lineage>
</organism>
<dbReference type="RefSeq" id="XP_001310807.1">
    <property type="nucleotide sequence ID" value="XM_001310806.1"/>
</dbReference>
<protein>
    <recommendedName>
        <fullName evidence="3">Abnormal spindle-like microcephaly-associated protein ASH domain-containing protein</fullName>
    </recommendedName>
</protein>
<accession>A2FB42</accession>
<name>A2FB42_TRIV3</name>
<dbReference type="Gene3D" id="2.60.40.10">
    <property type="entry name" value="Immunoglobulins"/>
    <property type="match status" value="5"/>
</dbReference>
<dbReference type="VEuPathDB" id="TrichDB:TVAGG3_0867820"/>
<dbReference type="InterPro" id="IPR039103">
    <property type="entry name" value="Spd-2/CEP192"/>
</dbReference>
<dbReference type="OrthoDB" id="10630417at2759"/>
<dbReference type="PANTHER" id="PTHR16029">
    <property type="entry name" value="CENTROSOMAL PROTEIN OF 192 KDA"/>
    <property type="match status" value="1"/>
</dbReference>
<dbReference type="GO" id="GO:0007098">
    <property type="term" value="P:centrosome cycle"/>
    <property type="evidence" value="ECO:0000318"/>
    <property type="project" value="GO_Central"/>
</dbReference>
<dbReference type="AlphaFoldDB" id="A2FB42"/>
<dbReference type="KEGG" id="tva:4755666"/>